<organism evidence="1">
    <name type="scientific">Heligmosomoides polygyrus</name>
    <name type="common">Parasitic roundworm</name>
    <dbReference type="NCBI Taxonomy" id="6339"/>
    <lineage>
        <taxon>Eukaryota</taxon>
        <taxon>Metazoa</taxon>
        <taxon>Ecdysozoa</taxon>
        <taxon>Nematoda</taxon>
        <taxon>Chromadorea</taxon>
        <taxon>Rhabditida</taxon>
        <taxon>Rhabditina</taxon>
        <taxon>Rhabditomorpha</taxon>
        <taxon>Strongyloidea</taxon>
        <taxon>Heligmosomidae</taxon>
        <taxon>Heligmosomoides</taxon>
    </lineage>
</organism>
<name>A0A3P8AP57_HELPZ</name>
<protein>
    <submittedName>
        <fullName evidence="1">Uncharacterized protein</fullName>
    </submittedName>
</protein>
<reference evidence="1" key="1">
    <citation type="submission" date="2018-11" db="EMBL/GenBank/DDBJ databases">
        <authorList>
            <consortium name="Pathogen Informatics"/>
        </authorList>
    </citation>
    <scope>NUCLEOTIDE SEQUENCE [LARGE SCALE GENOMIC DNA]</scope>
</reference>
<dbReference type="EMBL" id="UZAH01028077">
    <property type="protein sequence ID" value="VDO97474.1"/>
    <property type="molecule type" value="Genomic_DNA"/>
</dbReference>
<accession>A0A3P8AP57</accession>
<dbReference type="OrthoDB" id="515971at2759"/>
<sequence length="90" mass="9883">MNPSLSDEVSLPLLESGLARFSTLQAVLPTMLSFDASSDEALQRSRKLLRISQLEIEYLLVKHKILGSKNERLSSEALASAPLPSCLLPF</sequence>
<proteinExistence type="predicted"/>
<dbReference type="AlphaFoldDB" id="A0A3P8AP57"/>
<evidence type="ECO:0000313" key="1">
    <source>
        <dbReference type="EMBL" id="VDO97474.1"/>
    </source>
</evidence>
<gene>
    <name evidence="1" type="ORF">HPBE_LOCUS13804</name>
</gene>